<dbReference type="AlphaFoldDB" id="A0A2U8DGB6"/>
<dbReference type="RefSeq" id="WP_158341524.1">
    <property type="nucleotide sequence ID" value="NZ_CP029161.1"/>
</dbReference>
<dbReference type="HAMAP" id="MF_01416">
    <property type="entry name" value="ATP_synth_delta_bact"/>
    <property type="match status" value="1"/>
</dbReference>
<keyword evidence="7 8" id="KW-0066">ATP synthesis</keyword>
<dbReference type="InterPro" id="IPR000711">
    <property type="entry name" value="ATPase_OSCP/dsu"/>
</dbReference>
<dbReference type="GO" id="GO:0046933">
    <property type="term" value="F:proton-transporting ATP synthase activity, rotational mechanism"/>
    <property type="evidence" value="ECO:0007669"/>
    <property type="project" value="UniProtKB-UniRule"/>
</dbReference>
<keyword evidence="3 8" id="KW-0375">Hydrogen ion transport</keyword>
<evidence type="ECO:0000256" key="6">
    <source>
        <dbReference type="ARBA" id="ARBA00023196"/>
    </source>
</evidence>
<dbReference type="PRINTS" id="PR00125">
    <property type="entry name" value="ATPASEDELTA"/>
</dbReference>
<keyword evidence="2 8" id="KW-0813">Transport</keyword>
<evidence type="ECO:0000256" key="5">
    <source>
        <dbReference type="ARBA" id="ARBA00023136"/>
    </source>
</evidence>
<dbReference type="OrthoDB" id="9816221at2"/>
<protein>
    <recommendedName>
        <fullName evidence="8">ATP synthase subunit delta</fullName>
    </recommendedName>
    <alternativeName>
        <fullName evidence="8">ATP synthase F(1) sector subunit delta</fullName>
    </alternativeName>
    <alternativeName>
        <fullName evidence="8">F-type ATPase subunit delta</fullName>
        <shortName evidence="8">F-ATPase subunit delta</shortName>
    </alternativeName>
</protein>
<dbReference type="GO" id="GO:0005886">
    <property type="term" value="C:plasma membrane"/>
    <property type="evidence" value="ECO:0007669"/>
    <property type="project" value="UniProtKB-SubCell"/>
</dbReference>
<dbReference type="SUPFAM" id="SSF47928">
    <property type="entry name" value="N-terminal domain of the delta subunit of the F1F0-ATP synthase"/>
    <property type="match status" value="1"/>
</dbReference>
<dbReference type="Gene3D" id="1.10.520.20">
    <property type="entry name" value="N-terminal domain of the delta subunit of the F1F0-ATP synthase"/>
    <property type="match status" value="1"/>
</dbReference>
<dbReference type="Pfam" id="PF00213">
    <property type="entry name" value="OSCP"/>
    <property type="match status" value="1"/>
</dbReference>
<evidence type="ECO:0000313" key="10">
    <source>
        <dbReference type="Proteomes" id="UP000244884"/>
    </source>
</evidence>
<comment type="function">
    <text evidence="8">F(1)F(0) ATP synthase produces ATP from ADP in the presence of a proton or sodium gradient. F-type ATPases consist of two structural domains, F(1) containing the extramembraneous catalytic core and F(0) containing the membrane proton channel, linked together by a central stalk and a peripheral stalk. During catalysis, ATP synthesis in the catalytic domain of F(1) is coupled via a rotary mechanism of the central stalk subunits to proton translocation.</text>
</comment>
<gene>
    <name evidence="8" type="primary">atpH</name>
    <name evidence="9" type="ORF">DD681_03035</name>
</gene>
<comment type="similarity">
    <text evidence="8">Belongs to the ATPase delta chain family.</text>
</comment>
<sequence>MLIFNTVARPYAKAIFELAIEQKSIKKWKEMLIFMNKVILFKKFQKFLSGSLSPKFLSSFFILIAGDYINEDARNLIKLLAKNQRFKIFKDILRAFLRLELIYQGYVSVKLISASYLSDDQIFHIRSILEKKLLSRIKFVYKIDPYLLNGILVKINDTVFDFSLRNHFKQLSDSLNILRE</sequence>
<dbReference type="GO" id="GO:0045259">
    <property type="term" value="C:proton-transporting ATP synthase complex"/>
    <property type="evidence" value="ECO:0007669"/>
    <property type="project" value="UniProtKB-KW"/>
</dbReference>
<evidence type="ECO:0000256" key="1">
    <source>
        <dbReference type="ARBA" id="ARBA00004370"/>
    </source>
</evidence>
<evidence type="ECO:0000256" key="7">
    <source>
        <dbReference type="ARBA" id="ARBA00023310"/>
    </source>
</evidence>
<keyword evidence="4 8" id="KW-0406">Ion transport</keyword>
<name>A0A2U8DGB6_9GAMM</name>
<evidence type="ECO:0000256" key="4">
    <source>
        <dbReference type="ARBA" id="ARBA00023065"/>
    </source>
</evidence>
<evidence type="ECO:0000256" key="8">
    <source>
        <dbReference type="HAMAP-Rule" id="MF_01416"/>
    </source>
</evidence>
<dbReference type="EMBL" id="CP029161">
    <property type="protein sequence ID" value="AWH90747.1"/>
    <property type="molecule type" value="Genomic_DNA"/>
</dbReference>
<proteinExistence type="inferred from homology"/>
<evidence type="ECO:0000256" key="2">
    <source>
        <dbReference type="ARBA" id="ARBA00022448"/>
    </source>
</evidence>
<keyword evidence="5 8" id="KW-0472">Membrane</keyword>
<reference evidence="9 10" key="1">
    <citation type="submission" date="2018-04" db="EMBL/GenBank/DDBJ databases">
        <title>Genome sequence of Buchnera aphidicola from Melaphis sacchari.</title>
        <authorList>
            <person name="Geib S.M."/>
            <person name="Palmer N.A."/>
            <person name="Sattler S.E."/>
            <person name="Sarath G."/>
        </authorList>
    </citation>
    <scope>NUCLEOTIDE SEQUENCE [LARGE SCALE GENOMIC DNA]</scope>
    <source>
        <strain evidence="9 10">LSU</strain>
    </source>
</reference>
<organism evidence="9 10">
    <name type="scientific">Buchnera aphidicola</name>
    <name type="common">Melanaphis sacchari</name>
    <dbReference type="NCBI Taxonomy" id="2173854"/>
    <lineage>
        <taxon>Bacteria</taxon>
        <taxon>Pseudomonadati</taxon>
        <taxon>Pseudomonadota</taxon>
        <taxon>Gammaproteobacteria</taxon>
        <taxon>Enterobacterales</taxon>
        <taxon>Erwiniaceae</taxon>
        <taxon>Buchnera</taxon>
    </lineage>
</organism>
<dbReference type="PANTHER" id="PTHR11910">
    <property type="entry name" value="ATP SYNTHASE DELTA CHAIN"/>
    <property type="match status" value="1"/>
</dbReference>
<evidence type="ECO:0000256" key="3">
    <source>
        <dbReference type="ARBA" id="ARBA00022781"/>
    </source>
</evidence>
<dbReference type="NCBIfam" id="NF004402">
    <property type="entry name" value="PRK05758.2-2"/>
    <property type="match status" value="1"/>
</dbReference>
<keyword evidence="8" id="KW-1003">Cell membrane</keyword>
<evidence type="ECO:0000313" key="9">
    <source>
        <dbReference type="EMBL" id="AWH90747.1"/>
    </source>
</evidence>
<dbReference type="InterPro" id="IPR026015">
    <property type="entry name" value="ATP_synth_OSCP/delta_N_sf"/>
</dbReference>
<dbReference type="NCBIfam" id="TIGR01145">
    <property type="entry name" value="ATP_synt_delta"/>
    <property type="match status" value="1"/>
</dbReference>
<accession>A0A2U8DGB6</accession>
<comment type="function">
    <text evidence="8">This protein is part of the stalk that links CF(0) to CF(1). It either transmits conformational changes from CF(0) to CF(1) or is implicated in proton conduction.</text>
</comment>
<keyword evidence="6 8" id="KW-0139">CF(1)</keyword>
<dbReference type="Proteomes" id="UP000244884">
    <property type="component" value="Chromosome"/>
</dbReference>
<comment type="subcellular location">
    <subcellularLocation>
        <location evidence="8">Cell membrane</location>
        <topology evidence="8">Peripheral membrane protein</topology>
    </subcellularLocation>
    <subcellularLocation>
        <location evidence="1">Membrane</location>
    </subcellularLocation>
</comment>